<comment type="cofactor">
    <cofactor evidence="1">
        <name>pyridoxal 5'-phosphate</name>
        <dbReference type="ChEBI" id="CHEBI:597326"/>
    </cofactor>
</comment>
<keyword evidence="3 6" id="KW-0808">Transferase</keyword>
<dbReference type="AlphaFoldDB" id="A0A1I4AFU3"/>
<proteinExistence type="predicted"/>
<feature type="domain" description="Aminotransferase class I/classII large" evidence="5">
    <location>
        <begin position="12"/>
        <end position="289"/>
    </location>
</feature>
<protein>
    <submittedName>
        <fullName evidence="6">Histidinol phosphate aminotransferase apoenzyme</fullName>
    </submittedName>
</protein>
<evidence type="ECO:0000256" key="3">
    <source>
        <dbReference type="ARBA" id="ARBA00022679"/>
    </source>
</evidence>
<dbReference type="InterPro" id="IPR015422">
    <property type="entry name" value="PyrdxlP-dep_Trfase_small"/>
</dbReference>
<evidence type="ECO:0000313" key="6">
    <source>
        <dbReference type="EMBL" id="SFK54801.1"/>
    </source>
</evidence>
<accession>A0A1I4AFU3</accession>
<dbReference type="Proteomes" id="UP000199589">
    <property type="component" value="Unassembled WGS sequence"/>
</dbReference>
<dbReference type="PANTHER" id="PTHR42885:SF2">
    <property type="entry name" value="HISTIDINOL-PHOSPHATE AMINOTRANSFERASE"/>
    <property type="match status" value="1"/>
</dbReference>
<sequence length="339" mass="39268">MIRIDKNESPYRALTEKEIAKIAIDTQFNQYAENEYQDLQESYAIFNQLDPTLVSFANGSDEWIQKSIIVLGNGPILTFDPDFVMYDVYAKQFGKDIIKLSSNEDFTFDYEEAYKQIKALRPSVFIFSQPNNPFGVLHPSEFIFKAAELMKEVNGYFILDEAYGEFVDELTDYPKGDHVIRLRTLSKVYGLAGLRIGVATSTRKTMDLLDSIAHPYPLNTFSLNVAVHLLNQPERLKKFIELNRSLSRQLHSIFKEEVGDIIPMLESHTNFLFTYGDDAMDLGNYIIENGFLPRMYPEEDSSALKKAVRYSIAKEDELEEIRKIIQRWRDEKWSSRKNV</sequence>
<dbReference type="InterPro" id="IPR015424">
    <property type="entry name" value="PyrdxlP-dep_Trfase"/>
</dbReference>
<name>A0A1I4AFU3_9LACT</name>
<dbReference type="Pfam" id="PF00155">
    <property type="entry name" value="Aminotran_1_2"/>
    <property type="match status" value="1"/>
</dbReference>
<evidence type="ECO:0000256" key="2">
    <source>
        <dbReference type="ARBA" id="ARBA00022576"/>
    </source>
</evidence>
<evidence type="ECO:0000256" key="4">
    <source>
        <dbReference type="ARBA" id="ARBA00022898"/>
    </source>
</evidence>
<evidence type="ECO:0000256" key="1">
    <source>
        <dbReference type="ARBA" id="ARBA00001933"/>
    </source>
</evidence>
<evidence type="ECO:0000313" key="7">
    <source>
        <dbReference type="Proteomes" id="UP000199589"/>
    </source>
</evidence>
<dbReference type="CDD" id="cd00609">
    <property type="entry name" value="AAT_like"/>
    <property type="match status" value="1"/>
</dbReference>
<keyword evidence="7" id="KW-1185">Reference proteome</keyword>
<dbReference type="Gene3D" id="3.40.640.10">
    <property type="entry name" value="Type I PLP-dependent aspartate aminotransferase-like (Major domain)"/>
    <property type="match status" value="1"/>
</dbReference>
<dbReference type="Gene3D" id="3.90.1150.10">
    <property type="entry name" value="Aspartate Aminotransferase, domain 1"/>
    <property type="match status" value="1"/>
</dbReference>
<dbReference type="InterPro" id="IPR015421">
    <property type="entry name" value="PyrdxlP-dep_Trfase_major"/>
</dbReference>
<organism evidence="6 7">
    <name type="scientific">Marinilactibacillus piezotolerans</name>
    <dbReference type="NCBI Taxonomy" id="258723"/>
    <lineage>
        <taxon>Bacteria</taxon>
        <taxon>Bacillati</taxon>
        <taxon>Bacillota</taxon>
        <taxon>Bacilli</taxon>
        <taxon>Lactobacillales</taxon>
        <taxon>Carnobacteriaceae</taxon>
        <taxon>Marinilactibacillus</taxon>
    </lineage>
</organism>
<dbReference type="InterPro" id="IPR004839">
    <property type="entry name" value="Aminotransferase_I/II_large"/>
</dbReference>
<dbReference type="GO" id="GO:0030170">
    <property type="term" value="F:pyridoxal phosphate binding"/>
    <property type="evidence" value="ECO:0007669"/>
    <property type="project" value="InterPro"/>
</dbReference>
<dbReference type="GO" id="GO:0008483">
    <property type="term" value="F:transaminase activity"/>
    <property type="evidence" value="ECO:0007669"/>
    <property type="project" value="UniProtKB-KW"/>
</dbReference>
<evidence type="ECO:0000259" key="5">
    <source>
        <dbReference type="Pfam" id="PF00155"/>
    </source>
</evidence>
<dbReference type="EMBL" id="FOSJ01000048">
    <property type="protein sequence ID" value="SFK54801.1"/>
    <property type="molecule type" value="Genomic_DNA"/>
</dbReference>
<reference evidence="7" key="1">
    <citation type="submission" date="2016-10" db="EMBL/GenBank/DDBJ databases">
        <authorList>
            <person name="Varghese N."/>
            <person name="Submissions S."/>
        </authorList>
    </citation>
    <scope>NUCLEOTIDE SEQUENCE [LARGE SCALE GENOMIC DNA]</scope>
    <source>
        <strain evidence="7">DSM 16108</strain>
    </source>
</reference>
<gene>
    <name evidence="6" type="ORF">SAMN04488569_10487</name>
</gene>
<dbReference type="OrthoDB" id="9813612at2"/>
<keyword evidence="4" id="KW-0663">Pyridoxal phosphate</keyword>
<dbReference type="SUPFAM" id="SSF53383">
    <property type="entry name" value="PLP-dependent transferases"/>
    <property type="match status" value="1"/>
</dbReference>
<dbReference type="PANTHER" id="PTHR42885">
    <property type="entry name" value="HISTIDINOL-PHOSPHATE AMINOTRANSFERASE-RELATED"/>
    <property type="match status" value="1"/>
</dbReference>
<keyword evidence="2 6" id="KW-0032">Aminotransferase</keyword>
<dbReference type="RefSeq" id="WP_091898316.1">
    <property type="nucleotide sequence ID" value="NZ_FOSJ01000048.1"/>
</dbReference>
<dbReference type="STRING" id="258723.GCA_900169305_01844"/>